<reference evidence="2 3" key="1">
    <citation type="submission" date="2024-02" db="EMBL/GenBank/DDBJ databases">
        <title>High-quality chromosome-scale genome assembly of Pensacola bahiagrass (Paspalum notatum Flugge var. saurae).</title>
        <authorList>
            <person name="Vega J.M."/>
            <person name="Podio M."/>
            <person name="Orjuela J."/>
            <person name="Siena L.A."/>
            <person name="Pessino S.C."/>
            <person name="Combes M.C."/>
            <person name="Mariac C."/>
            <person name="Albertini E."/>
            <person name="Pupilli F."/>
            <person name="Ortiz J.P.A."/>
            <person name="Leblanc O."/>
        </authorList>
    </citation>
    <scope>NUCLEOTIDE SEQUENCE [LARGE SCALE GENOMIC DNA]</scope>
    <source>
        <strain evidence="2">R1</strain>
        <tissue evidence="2">Leaf</tissue>
    </source>
</reference>
<dbReference type="AlphaFoldDB" id="A0AAQ3PHN6"/>
<dbReference type="EMBL" id="CP144745">
    <property type="protein sequence ID" value="WVZ51674.1"/>
    <property type="molecule type" value="Genomic_DNA"/>
</dbReference>
<dbReference type="PANTHER" id="PTHR33116">
    <property type="entry name" value="REVERSE TRANSCRIPTASE ZINC-BINDING DOMAIN-CONTAINING PROTEIN-RELATED-RELATED"/>
    <property type="match status" value="1"/>
</dbReference>
<evidence type="ECO:0000313" key="3">
    <source>
        <dbReference type="Proteomes" id="UP001341281"/>
    </source>
</evidence>
<proteinExistence type="predicted"/>
<evidence type="ECO:0000256" key="1">
    <source>
        <dbReference type="SAM" id="MobiDB-lite"/>
    </source>
</evidence>
<dbReference type="Proteomes" id="UP001341281">
    <property type="component" value="Chromosome 01"/>
</dbReference>
<accession>A0AAQ3PHN6</accession>
<gene>
    <name evidence="2" type="ORF">U9M48_002790</name>
</gene>
<evidence type="ECO:0008006" key="4">
    <source>
        <dbReference type="Google" id="ProtNLM"/>
    </source>
</evidence>
<keyword evidence="3" id="KW-1185">Reference proteome</keyword>
<sequence length="246" mass="28357">MDLLDQRDFWIRDIINSTQWSSRENLSPQKRSKAKDMNLLKLPIPKLHSKDFPIIQYANDTLIIMEGDARQLIVLKSLLNTFADSVGLKPFTYLGLPLGLTKLRIVEFLPLVKRCEKRLAATTMFLSHAGHLELVKQILLTQRPCQTRDSLHLQASFAMSTFYLHKDLVKQIDAYIRQCLWRGADMDDQKPPKIAWTKVTKRYFHPPKAEEKDPNKPTTKTGAADILQKPDLRVVGRRCFLSLVPH</sequence>
<organism evidence="2 3">
    <name type="scientific">Paspalum notatum var. saurae</name>
    <dbReference type="NCBI Taxonomy" id="547442"/>
    <lineage>
        <taxon>Eukaryota</taxon>
        <taxon>Viridiplantae</taxon>
        <taxon>Streptophyta</taxon>
        <taxon>Embryophyta</taxon>
        <taxon>Tracheophyta</taxon>
        <taxon>Spermatophyta</taxon>
        <taxon>Magnoliopsida</taxon>
        <taxon>Liliopsida</taxon>
        <taxon>Poales</taxon>
        <taxon>Poaceae</taxon>
        <taxon>PACMAD clade</taxon>
        <taxon>Panicoideae</taxon>
        <taxon>Andropogonodae</taxon>
        <taxon>Paspaleae</taxon>
        <taxon>Paspalinae</taxon>
        <taxon>Paspalum</taxon>
    </lineage>
</organism>
<protein>
    <recommendedName>
        <fullName evidence="4">Reverse transcriptase domain-containing protein</fullName>
    </recommendedName>
</protein>
<name>A0AAQ3PHN6_PASNO</name>
<feature type="region of interest" description="Disordered" evidence="1">
    <location>
        <begin position="206"/>
        <end position="225"/>
    </location>
</feature>
<evidence type="ECO:0000313" key="2">
    <source>
        <dbReference type="EMBL" id="WVZ51674.1"/>
    </source>
</evidence>
<dbReference type="PANTHER" id="PTHR33116:SF87">
    <property type="entry name" value="OS01G0158850 PROTEIN"/>
    <property type="match status" value="1"/>
</dbReference>